<dbReference type="InterPro" id="IPR051495">
    <property type="entry name" value="Epithelial_Barrier/Signaling"/>
</dbReference>
<dbReference type="PANTHER" id="PTHR13802:SF52">
    <property type="entry name" value="MUCIN-4"/>
    <property type="match status" value="1"/>
</dbReference>
<dbReference type="eggNOG" id="ENOG502QUJ0">
    <property type="taxonomic scope" value="Eukaryota"/>
</dbReference>
<organism evidence="3 4">
    <name type="scientific">Ciona savignyi</name>
    <name type="common">Pacific transparent sea squirt</name>
    <dbReference type="NCBI Taxonomy" id="51511"/>
    <lineage>
        <taxon>Eukaryota</taxon>
        <taxon>Metazoa</taxon>
        <taxon>Chordata</taxon>
        <taxon>Tunicata</taxon>
        <taxon>Ascidiacea</taxon>
        <taxon>Phlebobranchia</taxon>
        <taxon>Cionidae</taxon>
        <taxon>Ciona</taxon>
    </lineage>
</organism>
<sequence>MVMFPARRYSGLTSTFQCVIASDGLKSFVLFIYQPGQMLWKPSLRLDNKLLTGFGNTDGLNAIKRGIYSPDKSSNIGVNGIYMYEYSYEQRKERKCLEWISRQTPPPSIFRLPRCAPNSRLLPSSFVEVTFFYRALGIPSRQGSRCYNRMATDRNTVTCCYNRGRFSFGASSFQRIT</sequence>
<feature type="domain" description="NIDO" evidence="2">
    <location>
        <begin position="12"/>
        <end position="85"/>
    </location>
</feature>
<name>H2Z8V3_CIOSA</name>
<reference evidence="4" key="1">
    <citation type="submission" date="2003-08" db="EMBL/GenBank/DDBJ databases">
        <authorList>
            <person name="Birren B."/>
            <person name="Nusbaum C."/>
            <person name="Abebe A."/>
            <person name="Abouelleil A."/>
            <person name="Adekoya E."/>
            <person name="Ait-zahra M."/>
            <person name="Allen N."/>
            <person name="Allen T."/>
            <person name="An P."/>
            <person name="Anderson M."/>
            <person name="Anderson S."/>
            <person name="Arachchi H."/>
            <person name="Armbruster J."/>
            <person name="Bachantsang P."/>
            <person name="Baldwin J."/>
            <person name="Barry A."/>
            <person name="Bayul T."/>
            <person name="Blitshsteyn B."/>
            <person name="Bloom T."/>
            <person name="Blye J."/>
            <person name="Boguslavskiy L."/>
            <person name="Borowsky M."/>
            <person name="Boukhgalter B."/>
            <person name="Brunache A."/>
            <person name="Butler J."/>
            <person name="Calixte N."/>
            <person name="Calvo S."/>
            <person name="Camarata J."/>
            <person name="Campo K."/>
            <person name="Chang J."/>
            <person name="Cheshatsang Y."/>
            <person name="Citroen M."/>
            <person name="Collymore A."/>
            <person name="Considine T."/>
            <person name="Cook A."/>
            <person name="Cooke P."/>
            <person name="Corum B."/>
            <person name="Cuomo C."/>
            <person name="David R."/>
            <person name="Dawoe T."/>
            <person name="Degray S."/>
            <person name="Dodge S."/>
            <person name="Dooley K."/>
            <person name="Dorje P."/>
            <person name="Dorjee K."/>
            <person name="Dorris L."/>
            <person name="Duffey N."/>
            <person name="Dupes A."/>
            <person name="Elkins T."/>
            <person name="Engels R."/>
            <person name="Erickson J."/>
            <person name="Farina A."/>
            <person name="Faro S."/>
            <person name="Ferreira P."/>
            <person name="Fischer H."/>
            <person name="Fitzgerald M."/>
            <person name="Foley K."/>
            <person name="Gage D."/>
            <person name="Galagan J."/>
            <person name="Gearin G."/>
            <person name="Gnerre S."/>
            <person name="Gnirke A."/>
            <person name="Goyette A."/>
            <person name="Graham J."/>
            <person name="Grandbois E."/>
            <person name="Gyaltsen K."/>
            <person name="Hafez N."/>
            <person name="Hagopian D."/>
            <person name="Hagos B."/>
            <person name="Hall J."/>
            <person name="Hatcher B."/>
            <person name="Heller A."/>
            <person name="Higgins H."/>
            <person name="Honan T."/>
            <person name="Horn A."/>
            <person name="Houde N."/>
            <person name="Hughes L."/>
            <person name="Hulme W."/>
            <person name="Husby E."/>
            <person name="Iliev I."/>
            <person name="Jaffe D."/>
            <person name="Jones C."/>
            <person name="Kamal M."/>
            <person name="Kamat A."/>
            <person name="Kamvysselis M."/>
            <person name="Karlsson E."/>
            <person name="Kells C."/>
            <person name="Kieu A."/>
            <person name="Kisner P."/>
            <person name="Kodira C."/>
            <person name="Kulbokas E."/>
            <person name="Labutti K."/>
            <person name="Lama D."/>
            <person name="Landers T."/>
            <person name="Leger J."/>
            <person name="Levine S."/>
            <person name="Lewis D."/>
            <person name="Lewis T."/>
            <person name="Lindblad-toh K."/>
            <person name="Liu X."/>
            <person name="Lokyitsang T."/>
            <person name="Lokyitsang Y."/>
            <person name="Lucien O."/>
            <person name="Lui A."/>
            <person name="Ma L.J."/>
            <person name="Mabbitt R."/>
            <person name="Macdonald J."/>
            <person name="Maclean C."/>
            <person name="Major J."/>
            <person name="Manning J."/>
            <person name="Marabella R."/>
            <person name="Maru K."/>
            <person name="Matthews C."/>
            <person name="Mauceli E."/>
            <person name="Mccarthy M."/>
            <person name="Mcdonough S."/>
            <person name="Mcghee T."/>
            <person name="Meldrim J."/>
            <person name="Meneus L."/>
            <person name="Mesirov J."/>
            <person name="Mihalev A."/>
            <person name="Mihova T."/>
            <person name="Mikkelsen T."/>
            <person name="Mlenga V."/>
            <person name="Moru K."/>
            <person name="Mozes J."/>
            <person name="Mulrain L."/>
            <person name="Munson G."/>
            <person name="Naylor J."/>
            <person name="Newes C."/>
            <person name="Nguyen C."/>
            <person name="Nguyen N."/>
            <person name="Nguyen T."/>
            <person name="Nicol R."/>
            <person name="Nielsen C."/>
            <person name="Nizzari M."/>
            <person name="Norbu C."/>
            <person name="Norbu N."/>
            <person name="O'donnell P."/>
            <person name="Okoawo O."/>
            <person name="O'leary S."/>
            <person name="Omotosho B."/>
            <person name="O'neill K."/>
            <person name="Osman S."/>
            <person name="Parker S."/>
            <person name="Perrin D."/>
            <person name="Phunkhang P."/>
            <person name="Piqani B."/>
            <person name="Purcell S."/>
            <person name="Rachupka T."/>
            <person name="Ramasamy U."/>
            <person name="Rameau R."/>
            <person name="Ray V."/>
            <person name="Raymond C."/>
            <person name="Retta R."/>
            <person name="Richardson S."/>
            <person name="Rise C."/>
            <person name="Rodriguez J."/>
            <person name="Rogers J."/>
            <person name="Rogov P."/>
            <person name="Rutman M."/>
            <person name="Schupbach R."/>
            <person name="Seaman C."/>
            <person name="Settipalli S."/>
            <person name="Sharpe T."/>
            <person name="Sheridan J."/>
            <person name="Sherpa N."/>
            <person name="Shi J."/>
            <person name="Smirnov S."/>
            <person name="Smith C."/>
            <person name="Sougnez C."/>
            <person name="Spencer B."/>
            <person name="Stalker J."/>
            <person name="Stange-thomann N."/>
            <person name="Stavropoulos S."/>
            <person name="Stetson K."/>
            <person name="Stone C."/>
            <person name="Stone S."/>
            <person name="Stubbs M."/>
            <person name="Talamas J."/>
            <person name="Tchuinga P."/>
            <person name="Tenzing P."/>
            <person name="Tesfaye S."/>
            <person name="Theodore J."/>
            <person name="Thoulutsang Y."/>
            <person name="Topham K."/>
            <person name="Towey S."/>
            <person name="Tsamla T."/>
            <person name="Tsomo N."/>
            <person name="Vallee D."/>
            <person name="Vassiliev H."/>
            <person name="Venkataraman V."/>
            <person name="Vinson J."/>
            <person name="Vo A."/>
            <person name="Wade C."/>
            <person name="Wang S."/>
            <person name="Wangchuk T."/>
            <person name="Wangdi T."/>
            <person name="Whittaker C."/>
            <person name="Wilkinson J."/>
            <person name="Wu Y."/>
            <person name="Wyman D."/>
            <person name="Yadav S."/>
            <person name="Yang S."/>
            <person name="Yang X."/>
            <person name="Yeager S."/>
            <person name="Yee E."/>
            <person name="Young G."/>
            <person name="Zainoun J."/>
            <person name="Zembeck L."/>
            <person name="Zimmer A."/>
            <person name="Zody M."/>
            <person name="Lander E."/>
        </authorList>
    </citation>
    <scope>NUCLEOTIDE SEQUENCE [LARGE SCALE GENOMIC DNA]</scope>
</reference>
<evidence type="ECO:0000313" key="3">
    <source>
        <dbReference type="Ensembl" id="ENSCSAVP00000014018.1"/>
    </source>
</evidence>
<dbReference type="PANTHER" id="PTHR13802">
    <property type="entry name" value="MUCIN 4-RELATED"/>
    <property type="match status" value="1"/>
</dbReference>
<dbReference type="GO" id="GO:0007160">
    <property type="term" value="P:cell-matrix adhesion"/>
    <property type="evidence" value="ECO:0007669"/>
    <property type="project" value="InterPro"/>
</dbReference>
<dbReference type="AlphaFoldDB" id="H2Z8V3"/>
<dbReference type="Proteomes" id="UP000007875">
    <property type="component" value="Unassembled WGS sequence"/>
</dbReference>
<dbReference type="STRING" id="51511.ENSCSAVP00000014018"/>
<keyword evidence="1" id="KW-1015">Disulfide bond</keyword>
<reference evidence="3" key="2">
    <citation type="submission" date="2025-08" db="UniProtKB">
        <authorList>
            <consortium name="Ensembl"/>
        </authorList>
    </citation>
    <scope>IDENTIFICATION</scope>
</reference>
<proteinExistence type="predicted"/>
<dbReference type="Ensembl" id="ENSCSAVT00000014179.1">
    <property type="protein sequence ID" value="ENSCSAVP00000014018.1"/>
    <property type="gene ID" value="ENSCSAVG00000008222.1"/>
</dbReference>
<dbReference type="GeneTree" id="ENSGT00440000037334"/>
<reference evidence="3" key="3">
    <citation type="submission" date="2025-09" db="UniProtKB">
        <authorList>
            <consortium name="Ensembl"/>
        </authorList>
    </citation>
    <scope>IDENTIFICATION</scope>
</reference>
<dbReference type="HOGENOM" id="CLU_1521178_0_0_1"/>
<accession>H2Z8V3</accession>
<dbReference type="InterPro" id="IPR003886">
    <property type="entry name" value="NIDO_dom"/>
</dbReference>
<evidence type="ECO:0000313" key="4">
    <source>
        <dbReference type="Proteomes" id="UP000007875"/>
    </source>
</evidence>
<dbReference type="Pfam" id="PF06119">
    <property type="entry name" value="NIDO"/>
    <property type="match status" value="1"/>
</dbReference>
<keyword evidence="4" id="KW-1185">Reference proteome</keyword>
<evidence type="ECO:0000256" key="1">
    <source>
        <dbReference type="ARBA" id="ARBA00023157"/>
    </source>
</evidence>
<protein>
    <recommendedName>
        <fullName evidence="2">NIDO domain-containing protein</fullName>
    </recommendedName>
</protein>
<evidence type="ECO:0000259" key="2">
    <source>
        <dbReference type="Pfam" id="PF06119"/>
    </source>
</evidence>
<dbReference type="OMA" id="STFQCVI"/>
<dbReference type="InParanoid" id="H2Z8V3"/>